<dbReference type="PANTHER" id="PTHR10900:SF124">
    <property type="entry name" value="FI05614P"/>
    <property type="match status" value="1"/>
</dbReference>
<dbReference type="Gene3D" id="2.30.180.10">
    <property type="entry name" value="FAS1 domain"/>
    <property type="match status" value="1"/>
</dbReference>
<feature type="domain" description="FAS1" evidence="1">
    <location>
        <begin position="31"/>
        <end position="167"/>
    </location>
</feature>
<name>A0AAF1JYT7_9PROT</name>
<dbReference type="InterPro" id="IPR036378">
    <property type="entry name" value="FAS1_dom_sf"/>
</dbReference>
<proteinExistence type="predicted"/>
<organism evidence="2 3">
    <name type="scientific">Plastoroseomonas arctica</name>
    <dbReference type="NCBI Taxonomy" id="1509237"/>
    <lineage>
        <taxon>Bacteria</taxon>
        <taxon>Pseudomonadati</taxon>
        <taxon>Pseudomonadota</taxon>
        <taxon>Alphaproteobacteria</taxon>
        <taxon>Acetobacterales</taxon>
        <taxon>Acetobacteraceae</taxon>
        <taxon>Plastoroseomonas</taxon>
    </lineage>
</organism>
<dbReference type="SMART" id="SM00554">
    <property type="entry name" value="FAS1"/>
    <property type="match status" value="1"/>
</dbReference>
<dbReference type="RefSeq" id="WP_211876079.1">
    <property type="nucleotide sequence ID" value="NZ_JAAEDH010000028.1"/>
</dbReference>
<dbReference type="SUPFAM" id="SSF82153">
    <property type="entry name" value="FAS1 domain"/>
    <property type="match status" value="1"/>
</dbReference>
<gene>
    <name evidence="2" type="ORF">GXW79_19215</name>
</gene>
<comment type="caution">
    <text evidence="2">The sequence shown here is derived from an EMBL/GenBank/DDBJ whole genome shotgun (WGS) entry which is preliminary data.</text>
</comment>
<dbReference type="GO" id="GO:0007155">
    <property type="term" value="P:cell adhesion"/>
    <property type="evidence" value="ECO:0007669"/>
    <property type="project" value="TreeGrafter"/>
</dbReference>
<dbReference type="PROSITE" id="PS50213">
    <property type="entry name" value="FAS1"/>
    <property type="match status" value="1"/>
</dbReference>
<dbReference type="Proteomes" id="UP001196068">
    <property type="component" value="Unassembled WGS sequence"/>
</dbReference>
<reference evidence="2" key="1">
    <citation type="submission" date="2020-01" db="EMBL/GenBank/DDBJ databases">
        <authorList>
            <person name="Rat A."/>
        </authorList>
    </citation>
    <scope>NUCLEOTIDE SEQUENCE</scope>
    <source>
        <strain evidence="2">LMG 28251</strain>
    </source>
</reference>
<keyword evidence="3" id="KW-1185">Reference proteome</keyword>
<evidence type="ECO:0000259" key="1">
    <source>
        <dbReference type="PROSITE" id="PS50213"/>
    </source>
</evidence>
<accession>A0AAF1JYT7</accession>
<dbReference type="AlphaFoldDB" id="A0AAF1JYT7"/>
<sequence>MITRRSLVLSASTAALLSACTAGEDIRADGSRPLLTLMEAQPELSDFRRALGRAGLDTLLAGDGPFTVFAPTNAAFAAAPQAMREGNADALRNLIAMSRLSLASIQARQGRIRMASGIEIRTVGGTPQQPRIQAAREGGVPSGASGSITRPNLLARNGMIHVIDAVLVPTA</sequence>
<dbReference type="PROSITE" id="PS51257">
    <property type="entry name" value="PROKAR_LIPOPROTEIN"/>
    <property type="match status" value="1"/>
</dbReference>
<dbReference type="InterPro" id="IPR000782">
    <property type="entry name" value="FAS1_domain"/>
</dbReference>
<dbReference type="GO" id="GO:0005615">
    <property type="term" value="C:extracellular space"/>
    <property type="evidence" value="ECO:0007669"/>
    <property type="project" value="TreeGrafter"/>
</dbReference>
<dbReference type="GO" id="GO:0030198">
    <property type="term" value="P:extracellular matrix organization"/>
    <property type="evidence" value="ECO:0007669"/>
    <property type="project" value="TreeGrafter"/>
</dbReference>
<dbReference type="GO" id="GO:0031012">
    <property type="term" value="C:extracellular matrix"/>
    <property type="evidence" value="ECO:0007669"/>
    <property type="project" value="TreeGrafter"/>
</dbReference>
<dbReference type="PANTHER" id="PTHR10900">
    <property type="entry name" value="PERIOSTIN-RELATED"/>
    <property type="match status" value="1"/>
</dbReference>
<evidence type="ECO:0000313" key="2">
    <source>
        <dbReference type="EMBL" id="MBR0657214.1"/>
    </source>
</evidence>
<dbReference type="InterPro" id="IPR050904">
    <property type="entry name" value="Adhesion/Biosynth-related"/>
</dbReference>
<dbReference type="GO" id="GO:0050839">
    <property type="term" value="F:cell adhesion molecule binding"/>
    <property type="evidence" value="ECO:0007669"/>
    <property type="project" value="TreeGrafter"/>
</dbReference>
<evidence type="ECO:0000313" key="3">
    <source>
        <dbReference type="Proteomes" id="UP001196068"/>
    </source>
</evidence>
<dbReference type="EMBL" id="JAAEDH010000028">
    <property type="protein sequence ID" value="MBR0657214.1"/>
    <property type="molecule type" value="Genomic_DNA"/>
</dbReference>
<reference evidence="2" key="2">
    <citation type="journal article" date="2021" name="Syst. Appl. Microbiol.">
        <title>Roseomonas hellenica sp. nov., isolated from roots of wild-growing Alkanna tinctoria.</title>
        <authorList>
            <person name="Rat A."/>
            <person name="Naranjo H.D."/>
            <person name="Lebbe L."/>
            <person name="Cnockaert M."/>
            <person name="Krigas N."/>
            <person name="Grigoriadou K."/>
            <person name="Maloupa E."/>
            <person name="Willems A."/>
        </authorList>
    </citation>
    <scope>NUCLEOTIDE SEQUENCE</scope>
    <source>
        <strain evidence="2">LMG 28251</strain>
    </source>
</reference>
<protein>
    <recommendedName>
        <fullName evidence="1">FAS1 domain-containing protein</fullName>
    </recommendedName>
</protein>
<dbReference type="Pfam" id="PF02469">
    <property type="entry name" value="Fasciclin"/>
    <property type="match status" value="1"/>
</dbReference>